<dbReference type="Gene3D" id="3.80.10.10">
    <property type="entry name" value="Ribonuclease Inhibitor"/>
    <property type="match status" value="1"/>
</dbReference>
<dbReference type="AlphaFoldDB" id="L2GQG6"/>
<dbReference type="InParanoid" id="L2GQG6"/>
<keyword evidence="2" id="KW-1185">Reference proteome</keyword>
<evidence type="ECO:0000313" key="2">
    <source>
        <dbReference type="Proteomes" id="UP000011081"/>
    </source>
</evidence>
<dbReference type="InterPro" id="IPR032675">
    <property type="entry name" value="LRR_dom_sf"/>
</dbReference>
<dbReference type="VEuPathDB" id="MicrosporidiaDB:VCUG_02631"/>
<proteinExistence type="predicted"/>
<dbReference type="RefSeq" id="XP_008075639.1">
    <property type="nucleotide sequence ID" value="XM_008077448.1"/>
</dbReference>
<evidence type="ECO:0000313" key="1">
    <source>
        <dbReference type="EMBL" id="ELA45876.1"/>
    </source>
</evidence>
<dbReference type="OrthoDB" id="10447513at2759"/>
<dbReference type="EMBL" id="GL877494">
    <property type="protein sequence ID" value="ELA45876.1"/>
    <property type="molecule type" value="Genomic_DNA"/>
</dbReference>
<dbReference type="HOGENOM" id="CLU_043368_0_0_1"/>
<dbReference type="Proteomes" id="UP000011081">
    <property type="component" value="Unassembled WGS sequence"/>
</dbReference>
<dbReference type="OMA" id="PRIMAVY"/>
<name>L2GQG6_VAVCU</name>
<gene>
    <name evidence="1" type="ORF">VCUG_02631</name>
</gene>
<dbReference type="GeneID" id="19880491"/>
<sequence length="492" mass="56343">DISDADLCSSLLYRTVISNNLEKILKDRNVFVVLTFLGLVIGENYADSFFKEYAGGTLSLSDTGNRIVNRNDSELCKNYLHLFGQRVKSFSTIASAFRNEFSHYFVLSSKEKPSVSPFGIPKQSFINELMSLLYLLYEYVGLSVNDRVNRYDILFSDTNTDVEASMQYITLVKVYTSFLHSFVSYTPPSVILQCELVFPKILAMYFGVKLLDCFALRPDSSLETVFVGNIENYEINNGKKDIRAIEISVNQKFTQIYRSADRKNNIHILLPVLLSHFDAVHLTLDDYYVNFEDLLLLRNMAKKCNITRLVASIFDLDRFSFHAFVRETEVDRGTVFVLDLSGSILADIDLQTLSRFSNLRRLVLPRNIVSSGALSIIFSENSQVCLTLFELVYDQKVTDSDLKLLKKCPYLKYDGIVSERLFNTDDADIDQYKDQITHLLLQDTRNSDNNPKILLSEFFSEFLYLNKITIRSDDPQILKSLSHALIKRALTV</sequence>
<organism evidence="1 2">
    <name type="scientific">Vavraia culicis (isolate floridensis)</name>
    <name type="common">Microsporidian parasite</name>
    <dbReference type="NCBI Taxonomy" id="948595"/>
    <lineage>
        <taxon>Eukaryota</taxon>
        <taxon>Fungi</taxon>
        <taxon>Fungi incertae sedis</taxon>
        <taxon>Microsporidia</taxon>
        <taxon>Pleistophoridae</taxon>
        <taxon>Vavraia</taxon>
    </lineage>
</organism>
<reference evidence="2" key="1">
    <citation type="submission" date="2011-03" db="EMBL/GenBank/DDBJ databases">
        <title>The genome sequence of Vavraia culicis strain floridensis.</title>
        <authorList>
            <consortium name="The Broad Institute Genome Sequencing Platform"/>
            <person name="Cuomo C."/>
            <person name="Becnel J."/>
            <person name="Sanscrainte N."/>
            <person name="Young S.K."/>
            <person name="Zeng Q."/>
            <person name="Gargeya S."/>
            <person name="Fitzgerald M."/>
            <person name="Haas B."/>
            <person name="Abouelleil A."/>
            <person name="Alvarado L."/>
            <person name="Arachchi H.M."/>
            <person name="Berlin A."/>
            <person name="Chapman S.B."/>
            <person name="Gearin G."/>
            <person name="Goldberg J."/>
            <person name="Griggs A."/>
            <person name="Gujja S."/>
            <person name="Hansen M."/>
            <person name="Heiman D."/>
            <person name="Howarth C."/>
            <person name="Larimer J."/>
            <person name="Lui A."/>
            <person name="MacDonald P.J.P."/>
            <person name="McCowen C."/>
            <person name="Montmayeur A."/>
            <person name="Murphy C."/>
            <person name="Neiman D."/>
            <person name="Pearson M."/>
            <person name="Priest M."/>
            <person name="Roberts A."/>
            <person name="Saif S."/>
            <person name="Shea T."/>
            <person name="Sisk P."/>
            <person name="Stolte C."/>
            <person name="Sykes S."/>
            <person name="Wortman J."/>
            <person name="Nusbaum C."/>
            <person name="Birren B."/>
        </authorList>
    </citation>
    <scope>NUCLEOTIDE SEQUENCE [LARGE SCALE GENOMIC DNA]</scope>
    <source>
        <strain evidence="2">floridensis</strain>
    </source>
</reference>
<accession>L2GQG6</accession>
<protein>
    <submittedName>
        <fullName evidence="1">Uncharacterized protein</fullName>
    </submittedName>
</protein>
<feature type="non-terminal residue" evidence="1">
    <location>
        <position position="1"/>
    </location>
</feature>